<dbReference type="InterPro" id="IPR016032">
    <property type="entry name" value="Sig_transdc_resp-reg_C-effctor"/>
</dbReference>
<dbReference type="EMBL" id="JACHGT010000001">
    <property type="protein sequence ID" value="MBB6032203.1"/>
    <property type="molecule type" value="Genomic_DNA"/>
</dbReference>
<dbReference type="InterPro" id="IPR027417">
    <property type="entry name" value="P-loop_NTPase"/>
</dbReference>
<dbReference type="SMART" id="SM00862">
    <property type="entry name" value="Trans_reg_C"/>
    <property type="match status" value="1"/>
</dbReference>
<dbReference type="Gene3D" id="3.40.50.300">
    <property type="entry name" value="P-loop containing nucleotide triphosphate hydrolases"/>
    <property type="match status" value="1"/>
</dbReference>
<dbReference type="GO" id="GO:0006355">
    <property type="term" value="P:regulation of DNA-templated transcription"/>
    <property type="evidence" value="ECO:0007669"/>
    <property type="project" value="InterPro"/>
</dbReference>
<dbReference type="InterPro" id="IPR051677">
    <property type="entry name" value="AfsR-DnrI-RedD_regulator"/>
</dbReference>
<proteinExistence type="inferred from homology"/>
<keyword evidence="2" id="KW-0805">Transcription regulation</keyword>
<evidence type="ECO:0000256" key="3">
    <source>
        <dbReference type="ARBA" id="ARBA00023125"/>
    </source>
</evidence>
<dbReference type="InterPro" id="IPR036388">
    <property type="entry name" value="WH-like_DNA-bd_sf"/>
</dbReference>
<dbReference type="InterPro" id="IPR011990">
    <property type="entry name" value="TPR-like_helical_dom_sf"/>
</dbReference>
<evidence type="ECO:0000313" key="10">
    <source>
        <dbReference type="Proteomes" id="UP000548476"/>
    </source>
</evidence>
<dbReference type="Proteomes" id="UP000548476">
    <property type="component" value="Unassembled WGS sequence"/>
</dbReference>
<comment type="similarity">
    <text evidence="1">Belongs to the AfsR/DnrI/RedD regulatory family.</text>
</comment>
<protein>
    <submittedName>
        <fullName evidence="9">DNA-binding SARP family transcriptional activator</fullName>
    </submittedName>
</protein>
<sequence>MEFRILGPLEVLRDGRSVPLGGPRQRTVLAALLLHANKPLTPERLIELCWEDPPSSAEANLRKFIWQLRKALHDGADPEPRIVREHGFRIVVRPGELDLWHFTELSNGARKSWEAGNTLEAAGEFARALAVSSPEPLGGVRLESDLEWLRAELRERRENVEEQYFRLRLELGEHIELIGELRSLLARQPLREHVAALLMLALYRAGRQDKALAVFRDTRERLVDELGVEPGPELRELHQRILRADTGLGRATVNAAPASGSAAAQLPMGITAFSGRAEALAELGAVLDRGASLCAISGTAGVGKTALAVHWARSVRERFPDGQLYVNLRGFDPEKTPMDPAEALGGFLDALGVPPARVPAGLAAQSALYRSLLADRRVLVVLDNARDAEQIRPLLPAAAGGFAVVTSRTQLTGLIAAGTAHPMNLDVLTRAEAADLLAVRLGRPRVGERPEAVDRIIERCARLPLALAIVAARAAVQPAFGLDVLADELDASAGVLDAFDSRDPGTDLRSTFSWSFHALGTHAARLFRLLGLHAGPDISVHAAASLAGVSPQRARRLLAELDQARMLDEHVPGRYAFHDLLRAYACELAYCCGHREEREEALRRLMDHYLHTANRAAGLLDPNRESIALGERAPGVLVEAHATHDEAVTWFRAEHRVLLSAIESAFKCGLDAHAWQLTWAMSPFLRRKGMGREWIAALRTALRATARSRDLTGRATTHYLMAVAQFRHGSRTESAEHVALALDRYRELHDHYGQACCRFLLCWRHEEEGDWEAALRAADEVLALYRLAGHRAGEGRALASLAWYRARLGDHRRALDECLSALAVLREVRDPGGQASTWDTIGYVHHALADYDLAIGAYRNSVRLYRELDDRFNVVTPLVRLGDTYRDTGATEATRRVWRQALAVLVELGNPQADEVRGKLARL</sequence>
<evidence type="ECO:0000256" key="5">
    <source>
        <dbReference type="PROSITE-ProRule" id="PRU00339"/>
    </source>
</evidence>
<dbReference type="SUPFAM" id="SSF52540">
    <property type="entry name" value="P-loop containing nucleoside triphosphate hydrolases"/>
    <property type="match status" value="1"/>
</dbReference>
<dbReference type="InterPro" id="IPR019734">
    <property type="entry name" value="TPR_rpt"/>
</dbReference>
<dbReference type="PROSITE" id="PS51755">
    <property type="entry name" value="OMPR_PHOB"/>
    <property type="match status" value="1"/>
</dbReference>
<dbReference type="GO" id="GO:0000160">
    <property type="term" value="P:phosphorelay signal transduction system"/>
    <property type="evidence" value="ECO:0007669"/>
    <property type="project" value="InterPro"/>
</dbReference>
<name>A0A841FAZ3_9ACTN</name>
<dbReference type="PRINTS" id="PR00364">
    <property type="entry name" value="DISEASERSIST"/>
</dbReference>
<feature type="repeat" description="TPR" evidence="5">
    <location>
        <begin position="835"/>
        <end position="868"/>
    </location>
</feature>
<keyword evidence="7" id="KW-0175">Coiled coil</keyword>
<evidence type="ECO:0000256" key="4">
    <source>
        <dbReference type="ARBA" id="ARBA00023163"/>
    </source>
</evidence>
<evidence type="ECO:0000256" key="7">
    <source>
        <dbReference type="SAM" id="Coils"/>
    </source>
</evidence>
<reference evidence="9 10" key="1">
    <citation type="submission" date="2020-08" db="EMBL/GenBank/DDBJ databases">
        <title>Genomic Encyclopedia of Type Strains, Phase IV (KMG-IV): sequencing the most valuable type-strain genomes for metagenomic binning, comparative biology and taxonomic classification.</title>
        <authorList>
            <person name="Goeker M."/>
        </authorList>
    </citation>
    <scope>NUCLEOTIDE SEQUENCE [LARGE SCALE GENOMIC DNA]</scope>
    <source>
        <strain evidence="9 10">YIM 65646</strain>
    </source>
</reference>
<dbReference type="Pfam" id="PF03704">
    <property type="entry name" value="BTAD"/>
    <property type="match status" value="1"/>
</dbReference>
<dbReference type="SUPFAM" id="SSF46894">
    <property type="entry name" value="C-terminal effector domain of the bipartite response regulators"/>
    <property type="match status" value="1"/>
</dbReference>
<dbReference type="SUPFAM" id="SSF48452">
    <property type="entry name" value="TPR-like"/>
    <property type="match status" value="3"/>
</dbReference>
<dbReference type="PANTHER" id="PTHR35807:SF1">
    <property type="entry name" value="TRANSCRIPTIONAL REGULATOR REDD"/>
    <property type="match status" value="1"/>
</dbReference>
<keyword evidence="5" id="KW-0802">TPR repeat</keyword>
<keyword evidence="4" id="KW-0804">Transcription</keyword>
<dbReference type="Gene3D" id="1.25.40.10">
    <property type="entry name" value="Tetratricopeptide repeat domain"/>
    <property type="match status" value="2"/>
</dbReference>
<accession>A0A841FAZ3</accession>
<dbReference type="CDD" id="cd00383">
    <property type="entry name" value="trans_reg_C"/>
    <property type="match status" value="1"/>
</dbReference>
<dbReference type="SMART" id="SM00028">
    <property type="entry name" value="TPR"/>
    <property type="match status" value="3"/>
</dbReference>
<keyword evidence="3 6" id="KW-0238">DNA-binding</keyword>
<dbReference type="Pfam" id="PF00486">
    <property type="entry name" value="Trans_reg_C"/>
    <property type="match status" value="1"/>
</dbReference>
<comment type="caution">
    <text evidence="9">The sequence shown here is derived from an EMBL/GenBank/DDBJ whole genome shotgun (WGS) entry which is preliminary data.</text>
</comment>
<evidence type="ECO:0000256" key="1">
    <source>
        <dbReference type="ARBA" id="ARBA00005820"/>
    </source>
</evidence>
<evidence type="ECO:0000313" key="9">
    <source>
        <dbReference type="EMBL" id="MBB6032203.1"/>
    </source>
</evidence>
<feature type="domain" description="OmpR/PhoB-type" evidence="8">
    <location>
        <begin position="1"/>
        <end position="94"/>
    </location>
</feature>
<dbReference type="Gene3D" id="1.10.10.10">
    <property type="entry name" value="Winged helix-like DNA-binding domain superfamily/Winged helix DNA-binding domain"/>
    <property type="match status" value="1"/>
</dbReference>
<dbReference type="CDD" id="cd15831">
    <property type="entry name" value="BTAD"/>
    <property type="match status" value="1"/>
</dbReference>
<dbReference type="InterPro" id="IPR001867">
    <property type="entry name" value="OmpR/PhoB-type_DNA-bd"/>
</dbReference>
<dbReference type="SMART" id="SM01043">
    <property type="entry name" value="BTAD"/>
    <property type="match status" value="1"/>
</dbReference>
<feature type="coiled-coil region" evidence="7">
    <location>
        <begin position="143"/>
        <end position="170"/>
    </location>
</feature>
<dbReference type="GO" id="GO:0043531">
    <property type="term" value="F:ADP binding"/>
    <property type="evidence" value="ECO:0007669"/>
    <property type="project" value="InterPro"/>
</dbReference>
<evidence type="ECO:0000259" key="8">
    <source>
        <dbReference type="PROSITE" id="PS51755"/>
    </source>
</evidence>
<keyword evidence="10" id="KW-1185">Reference proteome</keyword>
<dbReference type="PROSITE" id="PS50005">
    <property type="entry name" value="TPR"/>
    <property type="match status" value="1"/>
</dbReference>
<organism evidence="9 10">
    <name type="scientific">Phytomonospora endophytica</name>
    <dbReference type="NCBI Taxonomy" id="714109"/>
    <lineage>
        <taxon>Bacteria</taxon>
        <taxon>Bacillati</taxon>
        <taxon>Actinomycetota</taxon>
        <taxon>Actinomycetes</taxon>
        <taxon>Micromonosporales</taxon>
        <taxon>Micromonosporaceae</taxon>
        <taxon>Phytomonospora</taxon>
    </lineage>
</organism>
<dbReference type="RefSeq" id="WP_184785136.1">
    <property type="nucleotide sequence ID" value="NZ_BONT01000062.1"/>
</dbReference>
<dbReference type="GO" id="GO:0003677">
    <property type="term" value="F:DNA binding"/>
    <property type="evidence" value="ECO:0007669"/>
    <property type="project" value="UniProtKB-UniRule"/>
</dbReference>
<feature type="DNA-binding region" description="OmpR/PhoB-type" evidence="6">
    <location>
        <begin position="1"/>
        <end position="94"/>
    </location>
</feature>
<evidence type="ECO:0000256" key="6">
    <source>
        <dbReference type="PROSITE-ProRule" id="PRU01091"/>
    </source>
</evidence>
<evidence type="ECO:0000256" key="2">
    <source>
        <dbReference type="ARBA" id="ARBA00023015"/>
    </source>
</evidence>
<dbReference type="InterPro" id="IPR005158">
    <property type="entry name" value="BTAD"/>
</dbReference>
<dbReference type="AlphaFoldDB" id="A0A841FAZ3"/>
<dbReference type="PANTHER" id="PTHR35807">
    <property type="entry name" value="TRANSCRIPTIONAL REGULATOR REDD-RELATED"/>
    <property type="match status" value="1"/>
</dbReference>
<gene>
    <name evidence="9" type="ORF">HNR73_000045</name>
</gene>